<gene>
    <name evidence="1" type="ORF">AHOG_04365</name>
</gene>
<dbReference type="AlphaFoldDB" id="A0A221VY97"/>
<dbReference type="RefSeq" id="WP_093940206.1">
    <property type="nucleotide sequence ID" value="NZ_CP022521.1"/>
</dbReference>
<organism evidence="1 2">
    <name type="scientific">Actinoalloteichus hoggarensis</name>
    <dbReference type="NCBI Taxonomy" id="1470176"/>
    <lineage>
        <taxon>Bacteria</taxon>
        <taxon>Bacillati</taxon>
        <taxon>Actinomycetota</taxon>
        <taxon>Actinomycetes</taxon>
        <taxon>Pseudonocardiales</taxon>
        <taxon>Pseudonocardiaceae</taxon>
        <taxon>Actinoalloteichus</taxon>
    </lineage>
</organism>
<dbReference type="InterPro" id="IPR004360">
    <property type="entry name" value="Glyas_Fos-R_dOase_dom"/>
</dbReference>
<dbReference type="PROSITE" id="PS51819">
    <property type="entry name" value="VOC"/>
    <property type="match status" value="1"/>
</dbReference>
<sequence>MTAISAAFGIVTRDIATSVAFYRLLGLEISDPTEEPHHSAALPGGGRLMWDTEDLMRQIKPDWQPPSGGPRLGLAIGLAAPDEVDSVYTRVVAAGNAGAAAPWDAFWGQRYAQVVDPDGVIVDLFADLP</sequence>
<name>A0A221VY97_9PSEU</name>
<accession>A0A221VY97</accession>
<evidence type="ECO:0000313" key="1">
    <source>
        <dbReference type="EMBL" id="ASO18529.1"/>
    </source>
</evidence>
<protein>
    <submittedName>
        <fullName evidence="1">Glyoxalase-like domain protein</fullName>
    </submittedName>
</protein>
<dbReference type="InterPro" id="IPR029068">
    <property type="entry name" value="Glyas_Bleomycin-R_OHBP_Dase"/>
</dbReference>
<dbReference type="KEGG" id="ahg:AHOG_04365"/>
<dbReference type="Pfam" id="PF00903">
    <property type="entry name" value="Glyoxalase"/>
    <property type="match status" value="1"/>
</dbReference>
<dbReference type="EMBL" id="CP022521">
    <property type="protein sequence ID" value="ASO18529.1"/>
    <property type="molecule type" value="Genomic_DNA"/>
</dbReference>
<dbReference type="InterPro" id="IPR037523">
    <property type="entry name" value="VOC_core"/>
</dbReference>
<dbReference type="Gene3D" id="3.10.180.10">
    <property type="entry name" value="2,3-Dihydroxybiphenyl 1,2-Dioxygenase, domain 1"/>
    <property type="match status" value="1"/>
</dbReference>
<keyword evidence="2" id="KW-1185">Reference proteome</keyword>
<dbReference type="PANTHER" id="PTHR36503:SF3">
    <property type="entry name" value="BLR0126 PROTEIN"/>
    <property type="match status" value="1"/>
</dbReference>
<dbReference type="Proteomes" id="UP000204221">
    <property type="component" value="Chromosome"/>
</dbReference>
<dbReference type="PANTHER" id="PTHR36503">
    <property type="entry name" value="BLR2520 PROTEIN"/>
    <property type="match status" value="1"/>
</dbReference>
<reference evidence="1 2" key="1">
    <citation type="submission" date="2017-07" db="EMBL/GenBank/DDBJ databases">
        <title>Complete genome sequence of Actinoalloteichus hoggarensis DSM 45943, type strain of Actinoalloteichus hoggarensis.</title>
        <authorList>
            <person name="Ruckert C."/>
            <person name="Nouioui I."/>
            <person name="Willmese J."/>
            <person name="van Wezel G."/>
            <person name="Klenk H.-P."/>
            <person name="Kalinowski J."/>
            <person name="Zotchev S.B."/>
        </authorList>
    </citation>
    <scope>NUCLEOTIDE SEQUENCE [LARGE SCALE GENOMIC DNA]</scope>
    <source>
        <strain evidence="1 2">DSM 45943</strain>
    </source>
</reference>
<dbReference type="OrthoDB" id="9798201at2"/>
<proteinExistence type="predicted"/>
<dbReference type="SUPFAM" id="SSF54593">
    <property type="entry name" value="Glyoxalase/Bleomycin resistance protein/Dihydroxybiphenyl dioxygenase"/>
    <property type="match status" value="1"/>
</dbReference>
<evidence type="ECO:0000313" key="2">
    <source>
        <dbReference type="Proteomes" id="UP000204221"/>
    </source>
</evidence>